<dbReference type="EMBL" id="VSSQ01032943">
    <property type="protein sequence ID" value="MPM84378.1"/>
    <property type="molecule type" value="Genomic_DNA"/>
</dbReference>
<dbReference type="EC" id="2.1.1.185" evidence="4"/>
<evidence type="ECO:0000313" key="4">
    <source>
        <dbReference type="EMBL" id="MPM84378.1"/>
    </source>
</evidence>
<sequence>MFIVEQIQDFDRPELQPYRTMRRQMDHRRDGLFVAEGEKVVRRLLESRFEVVSVLMPEHWLHELKELLEARPERVQVYLAEKSLLETLTGFSMYQGLLAVGRIPRLWSLEQAVESSVSPRLFVAVDGLTSAENLGSLVRNAVAFGAQALIVGETSTSPYLRRAVRSSMGTIFKLPVVESESLQRALQTLAAVGFSCIGAHPHVDRRTLTSADFRRDACLVFGSEGSGISAAIRECCQDLVAIPMFAGVDSLNVGAAAAVFLYEANRQRGRMEKLYPNE</sequence>
<name>A0A645D5L8_9ZZZZ</name>
<dbReference type="InterPro" id="IPR029064">
    <property type="entry name" value="Ribosomal_eL30-like_sf"/>
</dbReference>
<dbReference type="GO" id="GO:0006396">
    <property type="term" value="P:RNA processing"/>
    <property type="evidence" value="ECO:0007669"/>
    <property type="project" value="InterPro"/>
</dbReference>
<dbReference type="AlphaFoldDB" id="A0A645D5L8"/>
<dbReference type="SUPFAM" id="SSF55315">
    <property type="entry name" value="L30e-like"/>
    <property type="match status" value="1"/>
</dbReference>
<dbReference type="Pfam" id="PF00588">
    <property type="entry name" value="SpoU_methylase"/>
    <property type="match status" value="1"/>
</dbReference>
<protein>
    <submittedName>
        <fullName evidence="4">23S rRNA (Guanosine-2'-O-)-methyltransferase RlmB</fullName>
        <ecNumber evidence="4">2.1.1.185</ecNumber>
    </submittedName>
</protein>
<proteinExistence type="predicted"/>
<dbReference type="CDD" id="cd18095">
    <property type="entry name" value="SpoU-like_rRNA-MTase"/>
    <property type="match status" value="1"/>
</dbReference>
<dbReference type="InterPro" id="IPR029028">
    <property type="entry name" value="Alpha/beta_knot_MTases"/>
</dbReference>
<dbReference type="InterPro" id="IPR051259">
    <property type="entry name" value="rRNA_Methyltransferase"/>
</dbReference>
<accession>A0A645D5L8</accession>
<dbReference type="SUPFAM" id="SSF75217">
    <property type="entry name" value="alpha/beta knot"/>
    <property type="match status" value="1"/>
</dbReference>
<dbReference type="GO" id="GO:0032259">
    <property type="term" value="P:methylation"/>
    <property type="evidence" value="ECO:0007669"/>
    <property type="project" value="UniProtKB-KW"/>
</dbReference>
<evidence type="ECO:0000256" key="2">
    <source>
        <dbReference type="ARBA" id="ARBA00022679"/>
    </source>
</evidence>
<keyword evidence="2 4" id="KW-0808">Transferase</keyword>
<dbReference type="GO" id="GO:0003723">
    <property type="term" value="F:RNA binding"/>
    <property type="evidence" value="ECO:0007669"/>
    <property type="project" value="InterPro"/>
</dbReference>
<dbReference type="InterPro" id="IPR029026">
    <property type="entry name" value="tRNA_m1G_MTases_N"/>
</dbReference>
<evidence type="ECO:0000259" key="3">
    <source>
        <dbReference type="Pfam" id="PF00588"/>
    </source>
</evidence>
<dbReference type="PANTHER" id="PTHR43191:SF12">
    <property type="entry name" value="RRNA METHYLASE"/>
    <property type="match status" value="1"/>
</dbReference>
<dbReference type="GO" id="GO:0008173">
    <property type="term" value="F:RNA methyltransferase activity"/>
    <property type="evidence" value="ECO:0007669"/>
    <property type="project" value="InterPro"/>
</dbReference>
<keyword evidence="1 4" id="KW-0489">Methyltransferase</keyword>
<comment type="caution">
    <text evidence="4">The sequence shown here is derived from an EMBL/GenBank/DDBJ whole genome shotgun (WGS) entry which is preliminary data.</text>
</comment>
<feature type="domain" description="tRNA/rRNA methyltransferase SpoU type" evidence="3">
    <location>
        <begin position="121"/>
        <end position="262"/>
    </location>
</feature>
<dbReference type="Gene3D" id="3.40.1280.10">
    <property type="match status" value="1"/>
</dbReference>
<evidence type="ECO:0000256" key="1">
    <source>
        <dbReference type="ARBA" id="ARBA00022603"/>
    </source>
</evidence>
<organism evidence="4">
    <name type="scientific">bioreactor metagenome</name>
    <dbReference type="NCBI Taxonomy" id="1076179"/>
    <lineage>
        <taxon>unclassified sequences</taxon>
        <taxon>metagenomes</taxon>
        <taxon>ecological metagenomes</taxon>
    </lineage>
</organism>
<gene>
    <name evidence="4" type="primary">rlmB_37</name>
    <name evidence="4" type="ORF">SDC9_131449</name>
</gene>
<dbReference type="PANTHER" id="PTHR43191">
    <property type="entry name" value="RRNA METHYLTRANSFERASE 3"/>
    <property type="match status" value="1"/>
</dbReference>
<dbReference type="InterPro" id="IPR001537">
    <property type="entry name" value="SpoU_MeTrfase"/>
</dbReference>
<dbReference type="Gene3D" id="3.30.1330.30">
    <property type="match status" value="1"/>
</dbReference>
<reference evidence="4" key="1">
    <citation type="submission" date="2019-08" db="EMBL/GenBank/DDBJ databases">
        <authorList>
            <person name="Kucharzyk K."/>
            <person name="Murdoch R.W."/>
            <person name="Higgins S."/>
            <person name="Loffler F."/>
        </authorList>
    </citation>
    <scope>NUCLEOTIDE SEQUENCE</scope>
</reference>